<organism evidence="5 6">
    <name type="scientific">Funneliformis mosseae</name>
    <name type="common">Endomycorrhizal fungus</name>
    <name type="synonym">Glomus mosseae</name>
    <dbReference type="NCBI Taxonomy" id="27381"/>
    <lineage>
        <taxon>Eukaryota</taxon>
        <taxon>Fungi</taxon>
        <taxon>Fungi incertae sedis</taxon>
        <taxon>Mucoromycota</taxon>
        <taxon>Glomeromycotina</taxon>
        <taxon>Glomeromycetes</taxon>
        <taxon>Glomerales</taxon>
        <taxon>Glomeraceae</taxon>
        <taxon>Funneliformis</taxon>
    </lineage>
</organism>
<reference evidence="5" key="1">
    <citation type="submission" date="2021-06" db="EMBL/GenBank/DDBJ databases">
        <authorList>
            <person name="Kallberg Y."/>
            <person name="Tangrot J."/>
            <person name="Rosling A."/>
        </authorList>
    </citation>
    <scope>NUCLEOTIDE SEQUENCE</scope>
    <source>
        <strain evidence="5">87-6 pot B 2015</strain>
    </source>
</reference>
<name>A0A9N9IDA2_FUNMO</name>
<feature type="non-terminal residue" evidence="5">
    <location>
        <position position="155"/>
    </location>
</feature>
<evidence type="ECO:0000313" key="6">
    <source>
        <dbReference type="Proteomes" id="UP000789375"/>
    </source>
</evidence>
<comment type="subcellular location">
    <subcellularLocation>
        <location evidence="1">Host cell</location>
    </subcellularLocation>
    <subcellularLocation>
        <location evidence="2">Secreted</location>
    </subcellularLocation>
</comment>
<protein>
    <submittedName>
        <fullName evidence="5">3628_t:CDS:1</fullName>
    </submittedName>
</protein>
<keyword evidence="3" id="KW-0964">Secreted</keyword>
<dbReference type="EMBL" id="CAJVPP010016803">
    <property type="protein sequence ID" value="CAG8730711.1"/>
    <property type="molecule type" value="Genomic_DNA"/>
</dbReference>
<accession>A0A9N9IDA2</accession>
<dbReference type="Pfam" id="PF20147">
    <property type="entry name" value="Crinkler"/>
    <property type="match status" value="1"/>
</dbReference>
<evidence type="ECO:0000256" key="1">
    <source>
        <dbReference type="ARBA" id="ARBA00004340"/>
    </source>
</evidence>
<feature type="domain" description="Crinkler effector protein N-terminal" evidence="4">
    <location>
        <begin position="12"/>
        <end position="99"/>
    </location>
</feature>
<comment type="caution">
    <text evidence="5">The sequence shown here is derived from an EMBL/GenBank/DDBJ whole genome shotgun (WGS) entry which is preliminary data.</text>
</comment>
<keyword evidence="6" id="KW-1185">Reference proteome</keyword>
<sequence>MSTVEIIGTRKTLWCITRNNKSIFKATAGVDNDIYDLKEIIAEKIPNVKAISLVLWRTNLENNRNISLDESLDDRIENEAEKVGNVFTDDAGSNIRIIVGLSVNTDEHQGQRPLSLSAESSRYKRTKMLAEDWGKDTRKITLFARTAIDLDLNKE</sequence>
<dbReference type="AlphaFoldDB" id="A0A9N9IDA2"/>
<evidence type="ECO:0000313" key="5">
    <source>
        <dbReference type="EMBL" id="CAG8730711.1"/>
    </source>
</evidence>
<proteinExistence type="predicted"/>
<evidence type="ECO:0000259" key="4">
    <source>
        <dbReference type="Pfam" id="PF20147"/>
    </source>
</evidence>
<dbReference type="GO" id="GO:0005576">
    <property type="term" value="C:extracellular region"/>
    <property type="evidence" value="ECO:0007669"/>
    <property type="project" value="UniProtKB-SubCell"/>
</dbReference>
<dbReference type="Proteomes" id="UP000789375">
    <property type="component" value="Unassembled WGS sequence"/>
</dbReference>
<evidence type="ECO:0000256" key="3">
    <source>
        <dbReference type="ARBA" id="ARBA00022525"/>
    </source>
</evidence>
<evidence type="ECO:0000256" key="2">
    <source>
        <dbReference type="ARBA" id="ARBA00004613"/>
    </source>
</evidence>
<dbReference type="InterPro" id="IPR045379">
    <property type="entry name" value="Crinkler_N"/>
</dbReference>
<gene>
    <name evidence="5" type="ORF">FMOSSE_LOCUS15637</name>
</gene>
<dbReference type="GO" id="GO:0043657">
    <property type="term" value="C:host cell"/>
    <property type="evidence" value="ECO:0007669"/>
    <property type="project" value="UniProtKB-SubCell"/>
</dbReference>